<dbReference type="EMBL" id="KK365279">
    <property type="protein sequence ID" value="KCZ79418.1"/>
    <property type="molecule type" value="Genomic_DNA"/>
</dbReference>
<dbReference type="HOGENOM" id="CLU_073878_0_0_1"/>
<protein>
    <submittedName>
        <fullName evidence="1">Uncharacterized protein</fullName>
    </submittedName>
</protein>
<reference evidence="1 2" key="2">
    <citation type="submission" date="2014-03" db="EMBL/GenBank/DDBJ databases">
        <title>The Genome Sequence of Anncaliia algerae insect isolate PRA339.</title>
        <authorList>
            <consortium name="The Broad Institute Genome Sequencing Platform"/>
            <consortium name="The Broad Institute Genome Sequencing Center for Infectious Disease"/>
            <person name="Cuomo C."/>
            <person name="Becnel J."/>
            <person name="Sanscrainte N."/>
            <person name="Walker B."/>
            <person name="Young S.K."/>
            <person name="Zeng Q."/>
            <person name="Gargeya S."/>
            <person name="Fitzgerald M."/>
            <person name="Haas B."/>
            <person name="Abouelleil A."/>
            <person name="Alvarado L."/>
            <person name="Arachchi H.M."/>
            <person name="Berlin A.M."/>
            <person name="Chapman S.B."/>
            <person name="Dewar J."/>
            <person name="Goldberg J."/>
            <person name="Griggs A."/>
            <person name="Gujja S."/>
            <person name="Hansen M."/>
            <person name="Howarth C."/>
            <person name="Imamovic A."/>
            <person name="Larimer J."/>
            <person name="McCowan C."/>
            <person name="Murphy C."/>
            <person name="Neiman D."/>
            <person name="Pearson M."/>
            <person name="Priest M."/>
            <person name="Roberts A."/>
            <person name="Saif S."/>
            <person name="Shea T."/>
            <person name="Sisk P."/>
            <person name="Sykes S."/>
            <person name="Wortman J."/>
            <person name="Nusbaum C."/>
            <person name="Birren B."/>
        </authorList>
    </citation>
    <scope>NUCLEOTIDE SEQUENCE [LARGE SCALE GENOMIC DNA]</scope>
    <source>
        <strain evidence="1 2">PRA339</strain>
    </source>
</reference>
<evidence type="ECO:0000313" key="2">
    <source>
        <dbReference type="Proteomes" id="UP000030655"/>
    </source>
</evidence>
<sequence length="283" mass="34380">MHEYLKKICKINTTHPDDSDIIRFFSKCEEYLIKQSNKEEYKSGLLELLKSDSVLLKSKGIILLSYFDAQINIDFTNEEYLESYLFYLSVNKRYLNYKEEIIKLLYNSCWINNLYNILKNNEFNEEKKKFIELHENINDKLMLMRHTSYFYTIEYFVEHLGSDNSFTCFLAYELFHLYFLKTNIFNFTKIKVKNQNNFLFYSFDFLKEREEIFNKIKENDLFSIKLILSKYLTDVSNLEINNKIKRLMIHQKKQIVFTKEESDEDFDYLFDNSSKKEVCDCFE</sequence>
<gene>
    <name evidence="1" type="ORF">H312_03184</name>
</gene>
<organism evidence="1 2">
    <name type="scientific">Anncaliia algerae PRA339</name>
    <dbReference type="NCBI Taxonomy" id="1288291"/>
    <lineage>
        <taxon>Eukaryota</taxon>
        <taxon>Fungi</taxon>
        <taxon>Fungi incertae sedis</taxon>
        <taxon>Microsporidia</taxon>
        <taxon>Tubulinosematoidea</taxon>
        <taxon>Tubulinosematidae</taxon>
        <taxon>Anncaliia</taxon>
    </lineage>
</organism>
<proteinExistence type="predicted"/>
<dbReference type="Proteomes" id="UP000030655">
    <property type="component" value="Unassembled WGS sequence"/>
</dbReference>
<dbReference type="OrthoDB" id="2190644at2759"/>
<dbReference type="AlphaFoldDB" id="A0A059EWK0"/>
<keyword evidence="2" id="KW-1185">Reference proteome</keyword>
<name>A0A059EWK0_9MICR</name>
<dbReference type="VEuPathDB" id="MicrosporidiaDB:H312_03184"/>
<reference evidence="2" key="1">
    <citation type="submission" date="2013-02" db="EMBL/GenBank/DDBJ databases">
        <authorList>
            <consortium name="The Broad Institute Genome Sequencing Platform"/>
            <person name="Cuomo C."/>
            <person name="Becnel J."/>
            <person name="Sanscrainte N."/>
            <person name="Walker B."/>
            <person name="Young S.K."/>
            <person name="Zeng Q."/>
            <person name="Gargeya S."/>
            <person name="Fitzgerald M."/>
            <person name="Haas B."/>
            <person name="Abouelleil A."/>
            <person name="Alvarado L."/>
            <person name="Arachchi H.M."/>
            <person name="Berlin A.M."/>
            <person name="Chapman S.B."/>
            <person name="Dewar J."/>
            <person name="Goldberg J."/>
            <person name="Griggs A."/>
            <person name="Gujja S."/>
            <person name="Hansen M."/>
            <person name="Howarth C."/>
            <person name="Imamovic A."/>
            <person name="Larimer J."/>
            <person name="McCowan C."/>
            <person name="Murphy C."/>
            <person name="Neiman D."/>
            <person name="Pearson M."/>
            <person name="Priest M."/>
            <person name="Roberts A."/>
            <person name="Saif S."/>
            <person name="Shea T."/>
            <person name="Sisk P."/>
            <person name="Sykes S."/>
            <person name="Wortman J."/>
            <person name="Nusbaum C."/>
            <person name="Birren B."/>
        </authorList>
    </citation>
    <scope>NUCLEOTIDE SEQUENCE [LARGE SCALE GENOMIC DNA]</scope>
    <source>
        <strain evidence="2">PRA339</strain>
    </source>
</reference>
<evidence type="ECO:0000313" key="1">
    <source>
        <dbReference type="EMBL" id="KCZ79418.1"/>
    </source>
</evidence>
<accession>A0A059EWK0</accession>